<dbReference type="InterPro" id="IPR011990">
    <property type="entry name" value="TPR-like_helical_dom_sf"/>
</dbReference>
<feature type="domain" description="CHAT" evidence="1">
    <location>
        <begin position="549"/>
        <end position="883"/>
    </location>
</feature>
<evidence type="ECO:0000313" key="3">
    <source>
        <dbReference type="Proteomes" id="UP000266673"/>
    </source>
</evidence>
<dbReference type="Proteomes" id="UP000266673">
    <property type="component" value="Unassembled WGS sequence"/>
</dbReference>
<dbReference type="AlphaFoldDB" id="A0A397UGZ4"/>
<proteinExistence type="predicted"/>
<evidence type="ECO:0000313" key="2">
    <source>
        <dbReference type="EMBL" id="RIB09545.1"/>
    </source>
</evidence>
<gene>
    <name evidence="2" type="ORF">C2G38_2267633</name>
</gene>
<keyword evidence="3" id="KW-1185">Reference proteome</keyword>
<dbReference type="STRING" id="44941.A0A397UGZ4"/>
<reference evidence="2 3" key="1">
    <citation type="submission" date="2018-06" db="EMBL/GenBank/DDBJ databases">
        <title>Comparative genomics reveals the genomic features of Rhizophagus irregularis, R. cerebriforme, R. diaphanum and Gigaspora rosea, and their symbiotic lifestyle signature.</title>
        <authorList>
            <person name="Morin E."/>
            <person name="San Clemente H."/>
            <person name="Chen E.C.H."/>
            <person name="De La Providencia I."/>
            <person name="Hainaut M."/>
            <person name="Kuo A."/>
            <person name="Kohler A."/>
            <person name="Murat C."/>
            <person name="Tang N."/>
            <person name="Roy S."/>
            <person name="Loubradou J."/>
            <person name="Henrissat B."/>
            <person name="Grigoriev I.V."/>
            <person name="Corradi N."/>
            <person name="Roux C."/>
            <person name="Martin F.M."/>
        </authorList>
    </citation>
    <scope>NUCLEOTIDE SEQUENCE [LARGE SCALE GENOMIC DNA]</scope>
    <source>
        <strain evidence="2 3">DAOM 194757</strain>
    </source>
</reference>
<dbReference type="InterPro" id="IPR024983">
    <property type="entry name" value="CHAT_dom"/>
</dbReference>
<evidence type="ECO:0000259" key="1">
    <source>
        <dbReference type="Pfam" id="PF12770"/>
    </source>
</evidence>
<dbReference type="Gene3D" id="1.25.40.10">
    <property type="entry name" value="Tetratricopeptide repeat domain"/>
    <property type="match status" value="1"/>
</dbReference>
<sequence length="899" mass="100739">MYRSSELVNQADDARIHGSFQNALQLAYEALPIAFRELYADCFPSSNYPVSWDNAFEESDDPVLAATNCIKELDFSTCVEEFIVPATQRIIAALNIVGNTLRSMSLFRRAIYCFDQIIALCGKIEPASSLIVTGNASCAKQSLEYLESLLQDKNKIGVNAFIEAGKVCSNKASLLFDLGQYEQSLVLHDRHLRLTLQHIYPDDKQQTIARNNIGKTMVALCKSSGDRCLLDATIEFIEESLAKLNSLCSVDFSFFERSRGIAQGHLGECILLRALNERENKMFLELVDRALKEFDEMVKITSGETGLKKDPGGLGIALSGKSRALLFLGRDKVDMAIECGQNSYKENISCGARFRSGLSGVALAEAYLVQSNFEFAERELRNVAETFDKLLRELPDDHQRVSIFEQMSKAYILLQYALFQQNKVEESVVWAEQSRAVSLKQLLGDCNVMPKLRPISFNDEFSQILDTAVETQSILLVYTYVELSQSVLIWLIPPLKGNPIFAASTPFDLEMINDMENEMDKELNFRGSRGSNSCNDGDEDLNRIESCRRCLTKLSDALLKPAWQYIQDCNCRNLVMFPQGLLHNIPFAALPVPNQSPNRYLIEEGYTILFGFSIIIFWHLNTSSRSNKNILQMPPDYAVVVGHPYVHEGLLEDFPPLINMKRECERVAYHLNSSPLMDTYATKKAVLNDVKNASIIHFATHGSLKIKFLREPPPFVPGALLVSWNPEECEGSFEQGRDPFGKEPPGKMLEESLYLLDLYLQDSYDESDAVVDSYESQHFIFATELAANIHKDCALVVLGACNCGGGLVATEGVIGFTRELCASGVQLVLASPRKVVDEVTAKLMDIFYLELKNGVHVTKCLNRAMCHFTSSHPALWCSFILTGVDLQVKEKNRFSVLRS</sequence>
<dbReference type="PANTHER" id="PTHR10098:SF108">
    <property type="entry name" value="TETRATRICOPEPTIDE REPEAT PROTEIN 28"/>
    <property type="match status" value="1"/>
</dbReference>
<dbReference type="Pfam" id="PF12770">
    <property type="entry name" value="CHAT"/>
    <property type="match status" value="1"/>
</dbReference>
<organism evidence="2 3">
    <name type="scientific">Gigaspora rosea</name>
    <dbReference type="NCBI Taxonomy" id="44941"/>
    <lineage>
        <taxon>Eukaryota</taxon>
        <taxon>Fungi</taxon>
        <taxon>Fungi incertae sedis</taxon>
        <taxon>Mucoromycota</taxon>
        <taxon>Glomeromycotina</taxon>
        <taxon>Glomeromycetes</taxon>
        <taxon>Diversisporales</taxon>
        <taxon>Gigasporaceae</taxon>
        <taxon>Gigaspora</taxon>
    </lineage>
</organism>
<dbReference type="PANTHER" id="PTHR10098">
    <property type="entry name" value="RAPSYN-RELATED"/>
    <property type="match status" value="1"/>
</dbReference>
<accession>A0A397UGZ4</accession>
<dbReference type="EMBL" id="QKWP01001362">
    <property type="protein sequence ID" value="RIB09545.1"/>
    <property type="molecule type" value="Genomic_DNA"/>
</dbReference>
<name>A0A397UGZ4_9GLOM</name>
<dbReference type="OrthoDB" id="2386335at2759"/>
<protein>
    <submittedName>
        <fullName evidence="2">CHAT domain-containing protein</fullName>
    </submittedName>
</protein>
<comment type="caution">
    <text evidence="2">The sequence shown here is derived from an EMBL/GenBank/DDBJ whole genome shotgun (WGS) entry which is preliminary data.</text>
</comment>
<dbReference type="SUPFAM" id="SSF48452">
    <property type="entry name" value="TPR-like"/>
    <property type="match status" value="1"/>
</dbReference>